<evidence type="ECO:0000313" key="7">
    <source>
        <dbReference type="EMBL" id="RNB48546.1"/>
    </source>
</evidence>
<dbReference type="InterPro" id="IPR006058">
    <property type="entry name" value="2Fe2S_fd_BS"/>
</dbReference>
<dbReference type="InterPro" id="IPR012675">
    <property type="entry name" value="Beta-grasp_dom_sf"/>
</dbReference>
<keyword evidence="5" id="KW-0408">Iron</keyword>
<dbReference type="Pfam" id="PF20256">
    <property type="entry name" value="MoCoBD_2"/>
    <property type="match status" value="1"/>
</dbReference>
<dbReference type="InterPro" id="IPR008274">
    <property type="entry name" value="AldOxase/xan_DH_MoCoBD1"/>
</dbReference>
<dbReference type="SMART" id="SM01008">
    <property type="entry name" value="Ald_Xan_dh_C"/>
    <property type="match status" value="1"/>
</dbReference>
<evidence type="ECO:0000256" key="5">
    <source>
        <dbReference type="ARBA" id="ARBA00023004"/>
    </source>
</evidence>
<dbReference type="InterPro" id="IPR001041">
    <property type="entry name" value="2Fe-2S_ferredoxin-type"/>
</dbReference>
<dbReference type="GO" id="GO:0016491">
    <property type="term" value="F:oxidoreductase activity"/>
    <property type="evidence" value="ECO:0007669"/>
    <property type="project" value="UniProtKB-KW"/>
</dbReference>
<dbReference type="Gene3D" id="3.10.20.30">
    <property type="match status" value="1"/>
</dbReference>
<comment type="similarity">
    <text evidence="1">Belongs to the xanthine dehydrogenase family.</text>
</comment>
<dbReference type="PANTHER" id="PTHR11908">
    <property type="entry name" value="XANTHINE DEHYDROGENASE"/>
    <property type="match status" value="1"/>
</dbReference>
<dbReference type="RefSeq" id="WP_122937053.1">
    <property type="nucleotide sequence ID" value="NZ_RHHB01000019.1"/>
</dbReference>
<protein>
    <submittedName>
        <fullName evidence="7">Aldehyde oxidase</fullName>
    </submittedName>
</protein>
<dbReference type="Gene3D" id="3.30.365.10">
    <property type="entry name" value="Aldehyde oxidase/xanthine dehydrogenase, molybdopterin binding domain"/>
    <property type="match status" value="4"/>
</dbReference>
<dbReference type="SUPFAM" id="SSF54665">
    <property type="entry name" value="CO dehydrogenase molybdoprotein N-domain-like"/>
    <property type="match status" value="1"/>
</dbReference>
<dbReference type="PIRSF" id="PIRSF000127">
    <property type="entry name" value="Xanthine_DH"/>
    <property type="match status" value="1"/>
</dbReference>
<gene>
    <name evidence="7" type="ORF">EDM22_10755</name>
</gene>
<dbReference type="EMBL" id="RHHB01000019">
    <property type="protein sequence ID" value="RNB48546.1"/>
    <property type="molecule type" value="Genomic_DNA"/>
</dbReference>
<dbReference type="InterPro" id="IPR037165">
    <property type="entry name" value="AldOxase/xan_DH_Mopterin-bd_sf"/>
</dbReference>
<keyword evidence="2" id="KW-0500">Molybdenum</keyword>
<dbReference type="PROSITE" id="PS51085">
    <property type="entry name" value="2FE2S_FER_2"/>
    <property type="match status" value="1"/>
</dbReference>
<keyword evidence="8" id="KW-1185">Reference proteome</keyword>
<organism evidence="7 8">
    <name type="scientific">Agromyces tardus</name>
    <dbReference type="NCBI Taxonomy" id="2583849"/>
    <lineage>
        <taxon>Bacteria</taxon>
        <taxon>Bacillati</taxon>
        <taxon>Actinomycetota</taxon>
        <taxon>Actinomycetes</taxon>
        <taxon>Micrococcales</taxon>
        <taxon>Microbacteriaceae</taxon>
        <taxon>Agromyces</taxon>
    </lineage>
</organism>
<dbReference type="InterPro" id="IPR016208">
    <property type="entry name" value="Ald_Oxase/xanthine_DH-like"/>
</dbReference>
<evidence type="ECO:0000256" key="4">
    <source>
        <dbReference type="ARBA" id="ARBA00023002"/>
    </source>
</evidence>
<dbReference type="GO" id="GO:0005506">
    <property type="term" value="F:iron ion binding"/>
    <property type="evidence" value="ECO:0007669"/>
    <property type="project" value="InterPro"/>
</dbReference>
<proteinExistence type="inferred from homology"/>
<dbReference type="Pfam" id="PF01315">
    <property type="entry name" value="Ald_Xan_dh_C"/>
    <property type="match status" value="1"/>
</dbReference>
<dbReference type="InterPro" id="IPR046867">
    <property type="entry name" value="AldOxase/xan_DH_MoCoBD2"/>
</dbReference>
<evidence type="ECO:0000256" key="3">
    <source>
        <dbReference type="ARBA" id="ARBA00022723"/>
    </source>
</evidence>
<dbReference type="Pfam" id="PF02738">
    <property type="entry name" value="MoCoBD_1"/>
    <property type="match status" value="1"/>
</dbReference>
<feature type="domain" description="2Fe-2S ferredoxin-type" evidence="6">
    <location>
        <begin position="1"/>
        <end position="74"/>
    </location>
</feature>
<sequence>MRFTVNGLERIGEPRPGQCLRTFLRDHEHLEVKKGCDAGDCGACSVLVDGTPVHSCITPAGRIEGRAVTTAEGLGTPDDPHPVQEAFVEHFGFQCGFCTPGMIVTASTLDEHDLDDLPRLMKGNLCRCTGYRSIRESITAGVHAAHAHAGAAPLAEFADGDADGRTEPAPVEPVSVDTQPTEIVAPEAAAGGRRSGARNLGSIGADDRPPSLVGRSVHPLAAHRVVRGAEPFTFDTVLPGALHLRVLGSPHAHARIRSIDTTAALAVEGVELVLTHEDAPAARFSSGRHEHRTDDPDDTRVLDDVVRFIGQRVAAVAATSAAAAEEACRRIAVDYEVLPAVFDPEEARAPGAPLLHPARTPEDRVDEAGRNVVATLHAGFGGDVDAALAASEVTVSGTWRTQRISHAQLETHGSLGWLDADGRLVVRTSSQVPFLTRDELCRLFDLPQERVRVFTARVGGGFGGKQELLTEDLVALTVLRTGRPAVYELSRNDEFVRTTVRHPMRVSVELGASRDGLLTAMKVGVLSDTGAYGNHSRGVLFHSCSESVSLYRSPVTRVDAEAVYTNNTPSGAFRGYGLGQVVLAVESAMDELALELGIDPFELRRINVIGRDEVPLDLAGAPEHDIVPGSYGLDQCLDLAEQALRRGNGAHAPAGDHWRVGEGMAASMIATMAPRGHVANTTVTLHADGTLVLGVGTSEFGNGTTTVHAQIVATDLGTTIDRVRLTNSDTDGATYDSGAFASAGTTVAGKALHAAALALRGILLDTAAAITGTDAADCALGPDGVTAGDRTVGFPELISRAPAEYRIGDTLVTTGAEYGDRRSLAFNVHAFRVAVDVRTGVVRILQSVQAADAGTVMNPEQCRGQVEGGAAQAIGGALYEEVLIEDGRVQNPAFRLYRVPQMADIPDTEVSFAETSDELGPFGAKSMSESPYNPVAAALGNAIRRAVGARPYETPFSRDRVWRLARDAEATGAAAGAASVEPVATG</sequence>
<reference evidence="7 8" key="1">
    <citation type="submission" date="2018-10" db="EMBL/GenBank/DDBJ databases">
        <title>Isolation, diversity and antibacterial activity of antinobacteria from the wheat rhizosphere soil.</title>
        <authorList>
            <person name="Sun T."/>
        </authorList>
    </citation>
    <scope>NUCLEOTIDE SEQUENCE [LARGE SCALE GENOMIC DNA]</scope>
    <source>
        <strain evidence="7 8">SJ-23</strain>
    </source>
</reference>
<dbReference type="GO" id="GO:0051537">
    <property type="term" value="F:2 iron, 2 sulfur cluster binding"/>
    <property type="evidence" value="ECO:0007669"/>
    <property type="project" value="InterPro"/>
</dbReference>
<dbReference type="InterPro" id="IPR002888">
    <property type="entry name" value="2Fe-2S-bd"/>
</dbReference>
<name>A0A3M8ABE7_9MICO</name>
<keyword evidence="3" id="KW-0479">Metal-binding</keyword>
<dbReference type="Gene3D" id="1.10.150.120">
    <property type="entry name" value="[2Fe-2S]-binding domain"/>
    <property type="match status" value="1"/>
</dbReference>
<evidence type="ECO:0000259" key="6">
    <source>
        <dbReference type="PROSITE" id="PS51085"/>
    </source>
</evidence>
<accession>A0A3M8ABE7</accession>
<dbReference type="InterPro" id="IPR036856">
    <property type="entry name" value="Ald_Oxase/Xan_DH_a/b_sf"/>
</dbReference>
<dbReference type="InterPro" id="IPR036010">
    <property type="entry name" value="2Fe-2S_ferredoxin-like_sf"/>
</dbReference>
<dbReference type="SUPFAM" id="SSF56003">
    <property type="entry name" value="Molybdenum cofactor-binding domain"/>
    <property type="match status" value="1"/>
</dbReference>
<dbReference type="PROSITE" id="PS00197">
    <property type="entry name" value="2FE2S_FER_1"/>
    <property type="match status" value="1"/>
</dbReference>
<dbReference type="Proteomes" id="UP000275048">
    <property type="component" value="Unassembled WGS sequence"/>
</dbReference>
<dbReference type="InterPro" id="IPR000674">
    <property type="entry name" value="Ald_Oxase/Xan_DH_a/b"/>
</dbReference>
<dbReference type="CDD" id="cd00207">
    <property type="entry name" value="fer2"/>
    <property type="match status" value="1"/>
</dbReference>
<dbReference type="InterPro" id="IPR036884">
    <property type="entry name" value="2Fe-2S-bd_dom_sf"/>
</dbReference>
<dbReference type="SUPFAM" id="SSF54292">
    <property type="entry name" value="2Fe-2S ferredoxin-like"/>
    <property type="match status" value="1"/>
</dbReference>
<dbReference type="Gene3D" id="3.90.1170.50">
    <property type="entry name" value="Aldehyde oxidase/xanthine dehydrogenase, a/b hammerhead"/>
    <property type="match status" value="1"/>
</dbReference>
<keyword evidence="4" id="KW-0560">Oxidoreductase</keyword>
<evidence type="ECO:0000256" key="1">
    <source>
        <dbReference type="ARBA" id="ARBA00006849"/>
    </source>
</evidence>
<evidence type="ECO:0000313" key="8">
    <source>
        <dbReference type="Proteomes" id="UP000275048"/>
    </source>
</evidence>
<dbReference type="Pfam" id="PF01799">
    <property type="entry name" value="Fer2_2"/>
    <property type="match status" value="1"/>
</dbReference>
<dbReference type="AlphaFoldDB" id="A0A3M8ABE7"/>
<dbReference type="OrthoDB" id="9758509at2"/>
<comment type="caution">
    <text evidence="7">The sequence shown here is derived from an EMBL/GenBank/DDBJ whole genome shotgun (WGS) entry which is preliminary data.</text>
</comment>
<dbReference type="SUPFAM" id="SSF47741">
    <property type="entry name" value="CO dehydrogenase ISP C-domain like"/>
    <property type="match status" value="1"/>
</dbReference>
<dbReference type="PANTHER" id="PTHR11908:SF132">
    <property type="entry name" value="ALDEHYDE OXIDASE 1-RELATED"/>
    <property type="match status" value="1"/>
</dbReference>
<evidence type="ECO:0000256" key="2">
    <source>
        <dbReference type="ARBA" id="ARBA00022505"/>
    </source>
</evidence>
<dbReference type="Pfam" id="PF00111">
    <property type="entry name" value="Fer2"/>
    <property type="match status" value="1"/>
</dbReference>